<protein>
    <submittedName>
        <fullName evidence="1">Uncharacterized protein</fullName>
    </submittedName>
</protein>
<dbReference type="AlphaFoldDB" id="A0AAV5ISE8"/>
<keyword evidence="2" id="KW-1185">Reference proteome</keyword>
<gene>
    <name evidence="1" type="ORF">SLEP1_g15154</name>
</gene>
<evidence type="ECO:0000313" key="1">
    <source>
        <dbReference type="EMBL" id="GKV02759.1"/>
    </source>
</evidence>
<reference evidence="1 2" key="1">
    <citation type="journal article" date="2021" name="Commun. Biol.">
        <title>The genome of Shorea leprosula (Dipterocarpaceae) highlights the ecological relevance of drought in aseasonal tropical rainforests.</title>
        <authorList>
            <person name="Ng K.K.S."/>
            <person name="Kobayashi M.J."/>
            <person name="Fawcett J.A."/>
            <person name="Hatakeyama M."/>
            <person name="Paape T."/>
            <person name="Ng C.H."/>
            <person name="Ang C.C."/>
            <person name="Tnah L.H."/>
            <person name="Lee C.T."/>
            <person name="Nishiyama T."/>
            <person name="Sese J."/>
            <person name="O'Brien M.J."/>
            <person name="Copetti D."/>
            <person name="Mohd Noor M.I."/>
            <person name="Ong R.C."/>
            <person name="Putra M."/>
            <person name="Sireger I.Z."/>
            <person name="Indrioko S."/>
            <person name="Kosugi Y."/>
            <person name="Izuno A."/>
            <person name="Isagi Y."/>
            <person name="Lee S.L."/>
            <person name="Shimizu K.K."/>
        </authorList>
    </citation>
    <scope>NUCLEOTIDE SEQUENCE [LARGE SCALE GENOMIC DNA]</scope>
    <source>
        <strain evidence="1">214</strain>
    </source>
</reference>
<accession>A0AAV5ISE8</accession>
<comment type="caution">
    <text evidence="1">The sequence shown here is derived from an EMBL/GenBank/DDBJ whole genome shotgun (WGS) entry which is preliminary data.</text>
</comment>
<dbReference type="EMBL" id="BPVZ01000019">
    <property type="protein sequence ID" value="GKV02759.1"/>
    <property type="molecule type" value="Genomic_DNA"/>
</dbReference>
<sequence length="83" mass="9364">MPKRGLKREKNLDKDQLFFFLLSSPTISPFCSSFSSPCTEQQEAQPPTHLPLKNREIPDLLCSVPHCRLLLLVGANFSDFSIS</sequence>
<dbReference type="Proteomes" id="UP001054252">
    <property type="component" value="Unassembled WGS sequence"/>
</dbReference>
<name>A0AAV5ISE8_9ROSI</name>
<organism evidence="1 2">
    <name type="scientific">Rubroshorea leprosula</name>
    <dbReference type="NCBI Taxonomy" id="152421"/>
    <lineage>
        <taxon>Eukaryota</taxon>
        <taxon>Viridiplantae</taxon>
        <taxon>Streptophyta</taxon>
        <taxon>Embryophyta</taxon>
        <taxon>Tracheophyta</taxon>
        <taxon>Spermatophyta</taxon>
        <taxon>Magnoliopsida</taxon>
        <taxon>eudicotyledons</taxon>
        <taxon>Gunneridae</taxon>
        <taxon>Pentapetalae</taxon>
        <taxon>rosids</taxon>
        <taxon>malvids</taxon>
        <taxon>Malvales</taxon>
        <taxon>Dipterocarpaceae</taxon>
        <taxon>Rubroshorea</taxon>
    </lineage>
</organism>
<evidence type="ECO:0000313" key="2">
    <source>
        <dbReference type="Proteomes" id="UP001054252"/>
    </source>
</evidence>
<proteinExistence type="predicted"/>